<evidence type="ECO:0000313" key="2">
    <source>
        <dbReference type="Proteomes" id="UP000053815"/>
    </source>
</evidence>
<gene>
    <name evidence="1" type="ORF">MAM1_0107c05454</name>
</gene>
<protein>
    <submittedName>
        <fullName evidence="1">Uncharacterized protein</fullName>
    </submittedName>
</protein>
<organism evidence="1">
    <name type="scientific">Mucor ambiguus</name>
    <dbReference type="NCBI Taxonomy" id="91626"/>
    <lineage>
        <taxon>Eukaryota</taxon>
        <taxon>Fungi</taxon>
        <taxon>Fungi incertae sedis</taxon>
        <taxon>Mucoromycota</taxon>
        <taxon>Mucoromycotina</taxon>
        <taxon>Mucoromycetes</taxon>
        <taxon>Mucorales</taxon>
        <taxon>Mucorineae</taxon>
        <taxon>Mucoraceae</taxon>
        <taxon>Mucor</taxon>
    </lineage>
</organism>
<dbReference type="Proteomes" id="UP000053815">
    <property type="component" value="Unassembled WGS sequence"/>
</dbReference>
<dbReference type="AlphaFoldDB" id="A0A0C9MV24"/>
<reference evidence="1" key="1">
    <citation type="submission" date="2014-09" db="EMBL/GenBank/DDBJ databases">
        <title>Draft genome sequence of an oleaginous Mucoromycotina fungus Mucor ambiguus NBRC6742.</title>
        <authorList>
            <person name="Takeda I."/>
            <person name="Yamane N."/>
            <person name="Morita T."/>
            <person name="Tamano K."/>
            <person name="Machida M."/>
            <person name="Baker S."/>
            <person name="Koike H."/>
        </authorList>
    </citation>
    <scope>NUCLEOTIDE SEQUENCE</scope>
    <source>
        <strain evidence="1">NBRC 6742</strain>
    </source>
</reference>
<sequence>MYKYHSDSLKESELIEAQNEFIILEKGHALDSRGSTHVFYQRNRNLSLMQLDLFTINRHKDKVSYYRVWSRSFRFVNMFHPFTIRITPQHHSSTIEFEDKSKPLHTSLDGPEEFKEILRGLTCGAFIHELLTDTNIKGIIDQLLCEVKGIYSKYSDFQDSPDGIQDVILHCNTQTSYFCKETFRTALIDANFVDPENYFDSDTEGQHICYGAMQKPFKMIQIANALLPPIVWNEGASRQVELIDYNNQKEDLLPPNSFYVQAYVNDGVCTLIRYSRRPCCWKQ</sequence>
<evidence type="ECO:0000313" key="1">
    <source>
        <dbReference type="EMBL" id="GAN05978.1"/>
    </source>
</evidence>
<proteinExistence type="predicted"/>
<dbReference type="EMBL" id="DF836396">
    <property type="protein sequence ID" value="GAN05978.1"/>
    <property type="molecule type" value="Genomic_DNA"/>
</dbReference>
<accession>A0A0C9MV24</accession>
<name>A0A0C9MV24_9FUNG</name>
<keyword evidence="2" id="KW-1185">Reference proteome</keyword>